<gene>
    <name evidence="1" type="ORF">HU200_015804</name>
</gene>
<organism evidence="1 2">
    <name type="scientific">Digitaria exilis</name>
    <dbReference type="NCBI Taxonomy" id="1010633"/>
    <lineage>
        <taxon>Eukaryota</taxon>
        <taxon>Viridiplantae</taxon>
        <taxon>Streptophyta</taxon>
        <taxon>Embryophyta</taxon>
        <taxon>Tracheophyta</taxon>
        <taxon>Spermatophyta</taxon>
        <taxon>Magnoliopsida</taxon>
        <taxon>Liliopsida</taxon>
        <taxon>Poales</taxon>
        <taxon>Poaceae</taxon>
        <taxon>PACMAD clade</taxon>
        <taxon>Panicoideae</taxon>
        <taxon>Panicodae</taxon>
        <taxon>Paniceae</taxon>
        <taxon>Anthephorinae</taxon>
        <taxon>Digitaria</taxon>
    </lineage>
</organism>
<evidence type="ECO:0000313" key="1">
    <source>
        <dbReference type="EMBL" id="KAF8731860.1"/>
    </source>
</evidence>
<dbReference type="Proteomes" id="UP000636709">
    <property type="component" value="Unassembled WGS sequence"/>
</dbReference>
<proteinExistence type="predicted"/>
<comment type="caution">
    <text evidence="1">The sequence shown here is derived from an EMBL/GenBank/DDBJ whole genome shotgun (WGS) entry which is preliminary data.</text>
</comment>
<evidence type="ECO:0000313" key="2">
    <source>
        <dbReference type="Proteomes" id="UP000636709"/>
    </source>
</evidence>
<sequence length="63" mass="7233">MNAAEITDKLGLHSLRQRHWLVSLVSASSYLETKHRTWIITLHRAKGLSHSLRGPYIRGERPS</sequence>
<protein>
    <submittedName>
        <fullName evidence="1">Uncharacterized protein</fullName>
    </submittedName>
</protein>
<accession>A0A835KIU2</accession>
<dbReference type="AlphaFoldDB" id="A0A835KIU2"/>
<dbReference type="OrthoDB" id="1486907at2759"/>
<keyword evidence="2" id="KW-1185">Reference proteome</keyword>
<reference evidence="1" key="1">
    <citation type="submission" date="2020-07" db="EMBL/GenBank/DDBJ databases">
        <title>Genome sequence and genetic diversity analysis of an under-domesticated orphan crop, white fonio (Digitaria exilis).</title>
        <authorList>
            <person name="Bennetzen J.L."/>
            <person name="Chen S."/>
            <person name="Ma X."/>
            <person name="Wang X."/>
            <person name="Yssel A.E.J."/>
            <person name="Chaluvadi S.R."/>
            <person name="Johnson M."/>
            <person name="Gangashetty P."/>
            <person name="Hamidou F."/>
            <person name="Sanogo M.D."/>
            <person name="Zwaenepoel A."/>
            <person name="Wallace J."/>
            <person name="Van De Peer Y."/>
            <person name="Van Deynze A."/>
        </authorList>
    </citation>
    <scope>NUCLEOTIDE SEQUENCE</scope>
    <source>
        <tissue evidence="1">Leaves</tissue>
    </source>
</reference>
<dbReference type="EMBL" id="JACEFO010001605">
    <property type="protein sequence ID" value="KAF8731860.1"/>
    <property type="molecule type" value="Genomic_DNA"/>
</dbReference>
<name>A0A835KIU2_9POAL</name>